<dbReference type="OMA" id="DLHFEIW"/>
<dbReference type="AlphaFoldDB" id="A0A0R0LAT5"/>
<sequence length="79" mass="9164">MASYVDLGLNLKNLDLHFEIWREFVSGQIATSIGFLHSKKCLIGEFSSLEIFFGFPLLIALRVLLRFNDQHRVRDATFF</sequence>
<reference evidence="2" key="3">
    <citation type="submission" date="2018-07" db="EMBL/GenBank/DDBJ databases">
        <title>WGS assembly of Glycine max.</title>
        <authorList>
            <person name="Schmutz J."/>
            <person name="Cannon S."/>
            <person name="Schlueter J."/>
            <person name="Ma J."/>
            <person name="Mitros T."/>
            <person name="Nelson W."/>
            <person name="Hyten D."/>
            <person name="Song Q."/>
            <person name="Thelen J."/>
            <person name="Cheng J."/>
            <person name="Xu D."/>
            <person name="Hellsten U."/>
            <person name="May G."/>
            <person name="Yu Y."/>
            <person name="Sakurai T."/>
            <person name="Umezawa T."/>
            <person name="Bhattacharyya M."/>
            <person name="Sandhu D."/>
            <person name="Valliyodan B."/>
            <person name="Lindquist E."/>
            <person name="Peto M."/>
            <person name="Grant D."/>
            <person name="Shu S."/>
            <person name="Goodstein D."/>
            <person name="Barry K."/>
            <person name="Futrell-Griggs M."/>
            <person name="Abernathy B."/>
            <person name="Du J."/>
            <person name="Tian Z."/>
            <person name="Zhu L."/>
            <person name="Gill N."/>
            <person name="Joshi T."/>
            <person name="Libault M."/>
            <person name="Sethuraman A."/>
            <person name="Zhang X."/>
            <person name="Shinozaki K."/>
            <person name="Nguyen H."/>
            <person name="Wing R."/>
            <person name="Cregan P."/>
            <person name="Specht J."/>
            <person name="Grimwood J."/>
            <person name="Rokhsar D."/>
            <person name="Stacey G."/>
            <person name="Shoemaker R."/>
            <person name="Jackson S."/>
        </authorList>
    </citation>
    <scope>NUCLEOTIDE SEQUENCE</scope>
    <source>
        <tissue evidence="2">Callus</tissue>
    </source>
</reference>
<dbReference type="EnsemblPlants" id="KRH76378">
    <property type="protein sequence ID" value="KRH76378"/>
    <property type="gene ID" value="GLYMA_01G149100"/>
</dbReference>
<evidence type="ECO:0000256" key="1">
    <source>
        <dbReference type="SAM" id="Phobius"/>
    </source>
</evidence>
<gene>
    <name evidence="2" type="ORF">GLYMA_01G149100</name>
</gene>
<dbReference type="EMBL" id="CM000834">
    <property type="protein sequence ID" value="KRH76378.1"/>
    <property type="molecule type" value="Genomic_DNA"/>
</dbReference>
<keyword evidence="4" id="KW-1185">Reference proteome</keyword>
<proteinExistence type="predicted"/>
<feature type="transmembrane region" description="Helical" evidence="1">
    <location>
        <begin position="46"/>
        <end position="65"/>
    </location>
</feature>
<keyword evidence="1" id="KW-0812">Transmembrane</keyword>
<evidence type="ECO:0000313" key="4">
    <source>
        <dbReference type="Proteomes" id="UP000008827"/>
    </source>
</evidence>
<reference evidence="3" key="2">
    <citation type="submission" date="2018-02" db="UniProtKB">
        <authorList>
            <consortium name="EnsemblPlants"/>
        </authorList>
    </citation>
    <scope>IDENTIFICATION</scope>
    <source>
        <strain evidence="3">Williams 82</strain>
    </source>
</reference>
<reference evidence="2 3" key="1">
    <citation type="journal article" date="2010" name="Nature">
        <title>Genome sequence of the palaeopolyploid soybean.</title>
        <authorList>
            <person name="Schmutz J."/>
            <person name="Cannon S.B."/>
            <person name="Schlueter J."/>
            <person name="Ma J."/>
            <person name="Mitros T."/>
            <person name="Nelson W."/>
            <person name="Hyten D.L."/>
            <person name="Song Q."/>
            <person name="Thelen J.J."/>
            <person name="Cheng J."/>
            <person name="Xu D."/>
            <person name="Hellsten U."/>
            <person name="May G.D."/>
            <person name="Yu Y."/>
            <person name="Sakurai T."/>
            <person name="Umezawa T."/>
            <person name="Bhattacharyya M.K."/>
            <person name="Sandhu D."/>
            <person name="Valliyodan B."/>
            <person name="Lindquist E."/>
            <person name="Peto M."/>
            <person name="Grant D."/>
            <person name="Shu S."/>
            <person name="Goodstein D."/>
            <person name="Barry K."/>
            <person name="Futrell-Griggs M."/>
            <person name="Abernathy B."/>
            <person name="Du J."/>
            <person name="Tian Z."/>
            <person name="Zhu L."/>
            <person name="Gill N."/>
            <person name="Joshi T."/>
            <person name="Libault M."/>
            <person name="Sethuraman A."/>
            <person name="Zhang X.-C."/>
            <person name="Shinozaki K."/>
            <person name="Nguyen H.T."/>
            <person name="Wing R.A."/>
            <person name="Cregan P."/>
            <person name="Specht J."/>
            <person name="Grimwood J."/>
            <person name="Rokhsar D."/>
            <person name="Stacey G."/>
            <person name="Shoemaker R.C."/>
            <person name="Jackson S.A."/>
        </authorList>
    </citation>
    <scope>NUCLEOTIDE SEQUENCE</scope>
    <source>
        <strain evidence="3">cv. Williams 82</strain>
        <tissue evidence="2">Callus</tissue>
    </source>
</reference>
<dbReference type="Proteomes" id="UP000008827">
    <property type="component" value="Chromosome 1"/>
</dbReference>
<dbReference type="InParanoid" id="A0A0R0LAT5"/>
<evidence type="ECO:0000313" key="2">
    <source>
        <dbReference type="EMBL" id="KRH76378.1"/>
    </source>
</evidence>
<evidence type="ECO:0000313" key="3">
    <source>
        <dbReference type="EnsemblPlants" id="KRH76378"/>
    </source>
</evidence>
<dbReference type="Gramene" id="KRH76378">
    <property type="protein sequence ID" value="KRH76378"/>
    <property type="gene ID" value="GLYMA_01G149100"/>
</dbReference>
<accession>A0A0R0LAT5</accession>
<protein>
    <submittedName>
        <fullName evidence="2 3">Uncharacterized protein</fullName>
    </submittedName>
</protein>
<dbReference type="PaxDb" id="3847-GLYMA01G35201.1"/>
<keyword evidence="1" id="KW-0472">Membrane</keyword>
<keyword evidence="1" id="KW-1133">Transmembrane helix</keyword>
<organism evidence="2">
    <name type="scientific">Glycine max</name>
    <name type="common">Soybean</name>
    <name type="synonym">Glycine hispida</name>
    <dbReference type="NCBI Taxonomy" id="3847"/>
    <lineage>
        <taxon>Eukaryota</taxon>
        <taxon>Viridiplantae</taxon>
        <taxon>Streptophyta</taxon>
        <taxon>Embryophyta</taxon>
        <taxon>Tracheophyta</taxon>
        <taxon>Spermatophyta</taxon>
        <taxon>Magnoliopsida</taxon>
        <taxon>eudicotyledons</taxon>
        <taxon>Gunneridae</taxon>
        <taxon>Pentapetalae</taxon>
        <taxon>rosids</taxon>
        <taxon>fabids</taxon>
        <taxon>Fabales</taxon>
        <taxon>Fabaceae</taxon>
        <taxon>Papilionoideae</taxon>
        <taxon>50 kb inversion clade</taxon>
        <taxon>NPAAA clade</taxon>
        <taxon>indigoferoid/millettioid clade</taxon>
        <taxon>Phaseoleae</taxon>
        <taxon>Glycine</taxon>
        <taxon>Glycine subgen. Soja</taxon>
    </lineage>
</organism>
<name>A0A0R0LAT5_SOYBN</name>